<evidence type="ECO:0000313" key="2">
    <source>
        <dbReference type="Proteomes" id="UP000814033"/>
    </source>
</evidence>
<gene>
    <name evidence="1" type="ORF">FA95DRAFT_1042433</name>
</gene>
<dbReference type="Proteomes" id="UP000814033">
    <property type="component" value="Unassembled WGS sequence"/>
</dbReference>
<name>A0ACB8RXE1_9AGAM</name>
<reference evidence="1" key="2">
    <citation type="journal article" date="2022" name="New Phytol.">
        <title>Evolutionary transition to the ectomycorrhizal habit in the genomes of a hyperdiverse lineage of mushroom-forming fungi.</title>
        <authorList>
            <person name="Looney B."/>
            <person name="Miyauchi S."/>
            <person name="Morin E."/>
            <person name="Drula E."/>
            <person name="Courty P.E."/>
            <person name="Kohler A."/>
            <person name="Kuo A."/>
            <person name="LaButti K."/>
            <person name="Pangilinan J."/>
            <person name="Lipzen A."/>
            <person name="Riley R."/>
            <person name="Andreopoulos W."/>
            <person name="He G."/>
            <person name="Johnson J."/>
            <person name="Nolan M."/>
            <person name="Tritt A."/>
            <person name="Barry K.W."/>
            <person name="Grigoriev I.V."/>
            <person name="Nagy L.G."/>
            <person name="Hibbett D."/>
            <person name="Henrissat B."/>
            <person name="Matheny P.B."/>
            <person name="Labbe J."/>
            <person name="Martin F.M."/>
        </authorList>
    </citation>
    <scope>NUCLEOTIDE SEQUENCE</scope>
    <source>
        <strain evidence="1">FP105234-sp</strain>
    </source>
</reference>
<accession>A0ACB8RXE1</accession>
<evidence type="ECO:0000313" key="1">
    <source>
        <dbReference type="EMBL" id="KAI0048501.1"/>
    </source>
</evidence>
<protein>
    <submittedName>
        <fullName evidence="1">Cytochrome P450</fullName>
    </submittedName>
</protein>
<dbReference type="EMBL" id="MU275886">
    <property type="protein sequence ID" value="KAI0048501.1"/>
    <property type="molecule type" value="Genomic_DNA"/>
</dbReference>
<reference evidence="1" key="1">
    <citation type="submission" date="2021-02" db="EMBL/GenBank/DDBJ databases">
        <authorList>
            <consortium name="DOE Joint Genome Institute"/>
            <person name="Ahrendt S."/>
            <person name="Looney B.P."/>
            <person name="Miyauchi S."/>
            <person name="Morin E."/>
            <person name="Drula E."/>
            <person name="Courty P.E."/>
            <person name="Chicoki N."/>
            <person name="Fauchery L."/>
            <person name="Kohler A."/>
            <person name="Kuo A."/>
            <person name="Labutti K."/>
            <person name="Pangilinan J."/>
            <person name="Lipzen A."/>
            <person name="Riley R."/>
            <person name="Andreopoulos W."/>
            <person name="He G."/>
            <person name="Johnson J."/>
            <person name="Barry K.W."/>
            <person name="Grigoriev I.V."/>
            <person name="Nagy L."/>
            <person name="Hibbett D."/>
            <person name="Henrissat B."/>
            <person name="Matheny P.B."/>
            <person name="Labbe J."/>
            <person name="Martin F."/>
        </authorList>
    </citation>
    <scope>NUCLEOTIDE SEQUENCE</scope>
    <source>
        <strain evidence="1">FP105234-sp</strain>
    </source>
</reference>
<sequence length="516" mass="57392">MALSDWSLGIPLLSSTTVLAACLCFVITLPLLARFVPARKGQLPLPPGPKIPILGSLFYMPRKEEWKTMTAWKKQFGDVTHATIGTKSLIILNSIDAVNDLLEKRSAIYSDRPWLPLIDLIGHIDCDFGYMPYGKAWIAHRRLFSAQFTKSVLPAYYPSHRRAVLALLKNLRNDPEPFVDHLRLHSGQLIMDVTYGMQISSSKDRLAVLGGAVMDAVSIAITPIMWIINPVSFLQWIPSWLGGRNFARKVRGWQEDLHTLKHIPFNMVKSAIKSETAAPSFTARLLQEMDEQNPDPEQETLIMNCAAASYMGGSHTTLCVAHIFMLAMVLHPAVQSAAQAELDRVVGALRLPDFGDRAELPYIEAIVKEVLRWHPIAPQGVPHRLNEDDEYRGYRIPKGSIVIGNVWGILHDPAIYADPQEFKPERHLDDGENAAEMDPTRVAFGFGRRGCPGKAFAMDTLWLLVVQMLAVYRIDPVPGAPARAAFTSGGITHPLDFKCAVRVRSENARALLEEGA</sequence>
<proteinExistence type="predicted"/>
<keyword evidence="2" id="KW-1185">Reference proteome</keyword>
<organism evidence="1 2">
    <name type="scientific">Auriscalpium vulgare</name>
    <dbReference type="NCBI Taxonomy" id="40419"/>
    <lineage>
        <taxon>Eukaryota</taxon>
        <taxon>Fungi</taxon>
        <taxon>Dikarya</taxon>
        <taxon>Basidiomycota</taxon>
        <taxon>Agaricomycotina</taxon>
        <taxon>Agaricomycetes</taxon>
        <taxon>Russulales</taxon>
        <taxon>Auriscalpiaceae</taxon>
        <taxon>Auriscalpium</taxon>
    </lineage>
</organism>
<comment type="caution">
    <text evidence="1">The sequence shown here is derived from an EMBL/GenBank/DDBJ whole genome shotgun (WGS) entry which is preliminary data.</text>
</comment>